<evidence type="ECO:0000256" key="3">
    <source>
        <dbReference type="ARBA" id="ARBA00019010"/>
    </source>
</evidence>
<dbReference type="RefSeq" id="WP_130782715.1">
    <property type="nucleotide sequence ID" value="NZ_BIMR01000304.1"/>
</dbReference>
<comment type="subcellular location">
    <subcellularLocation>
        <location evidence="1">Cytoplasm</location>
    </subcellularLocation>
</comment>
<dbReference type="PANTHER" id="PTHR33540">
    <property type="entry name" value="TRNA THREONYLCARBAMOYLADENOSINE BIOSYNTHESIS PROTEIN TSAE"/>
    <property type="match status" value="1"/>
</dbReference>
<dbReference type="OrthoDB" id="9800307at2"/>
<keyword evidence="8" id="KW-0067">ATP-binding</keyword>
<sequence length="195" mass="19902">MSGPGPLETVTTDGSTTTPTAEATVRLVDADTTRAFGRALAGVLRAGDLVVLTGDLGAGKTTLTQGIGAGLGVRGQVASPTFIIAREHPPLARPDGSRGPGLVHVDAYRLSSLDEVDALDLDASLDASVTVVEWGEGWVEGLTADRLEVKVRRPRGGVDPTDDEDAAAGERVVTVRAVGDRWAGVTLPGADAVAG</sequence>
<evidence type="ECO:0000256" key="6">
    <source>
        <dbReference type="ARBA" id="ARBA00022723"/>
    </source>
</evidence>
<dbReference type="SUPFAM" id="SSF52540">
    <property type="entry name" value="P-loop containing nucleoside triphosphate hydrolases"/>
    <property type="match status" value="1"/>
</dbReference>
<evidence type="ECO:0000256" key="8">
    <source>
        <dbReference type="ARBA" id="ARBA00022840"/>
    </source>
</evidence>
<evidence type="ECO:0000313" key="12">
    <source>
        <dbReference type="EMBL" id="GCE78077.1"/>
    </source>
</evidence>
<dbReference type="GO" id="GO:0005737">
    <property type="term" value="C:cytoplasm"/>
    <property type="evidence" value="ECO:0007669"/>
    <property type="project" value="UniProtKB-SubCell"/>
</dbReference>
<dbReference type="InterPro" id="IPR003442">
    <property type="entry name" value="T6A_TsaE"/>
</dbReference>
<evidence type="ECO:0000256" key="2">
    <source>
        <dbReference type="ARBA" id="ARBA00007599"/>
    </source>
</evidence>
<dbReference type="GO" id="GO:0005524">
    <property type="term" value="F:ATP binding"/>
    <property type="evidence" value="ECO:0007669"/>
    <property type="project" value="UniProtKB-KW"/>
</dbReference>
<keyword evidence="7" id="KW-0547">Nucleotide-binding</keyword>
<evidence type="ECO:0000256" key="4">
    <source>
        <dbReference type="ARBA" id="ARBA00022490"/>
    </source>
</evidence>
<dbReference type="NCBIfam" id="TIGR00150">
    <property type="entry name" value="T6A_YjeE"/>
    <property type="match status" value="1"/>
</dbReference>
<gene>
    <name evidence="12" type="primary">tsaE</name>
    <name evidence="12" type="ORF">CBZ_31330</name>
</gene>
<organism evidence="12 13">
    <name type="scientific">Cellulomonas biazotea</name>
    <dbReference type="NCBI Taxonomy" id="1709"/>
    <lineage>
        <taxon>Bacteria</taxon>
        <taxon>Bacillati</taxon>
        <taxon>Actinomycetota</taxon>
        <taxon>Actinomycetes</taxon>
        <taxon>Micrococcales</taxon>
        <taxon>Cellulomonadaceae</taxon>
        <taxon>Cellulomonas</taxon>
    </lineage>
</organism>
<evidence type="ECO:0000256" key="11">
    <source>
        <dbReference type="ARBA" id="ARBA00032441"/>
    </source>
</evidence>
<keyword evidence="6" id="KW-0479">Metal-binding</keyword>
<proteinExistence type="inferred from homology"/>
<reference evidence="12 13" key="1">
    <citation type="submission" date="2019-01" db="EMBL/GenBank/DDBJ databases">
        <title>Draft genome sequence of Cellulomonas takizawaensis strain TKZ-21.</title>
        <authorList>
            <person name="Yamamura H."/>
            <person name="Hayashi T."/>
            <person name="Hamada M."/>
            <person name="Serisawa Y."/>
            <person name="Matsuyama K."/>
            <person name="Nakagawa Y."/>
            <person name="Otoguro M."/>
            <person name="Yanagida F."/>
            <person name="Hayakawa M."/>
        </authorList>
    </citation>
    <scope>NUCLEOTIDE SEQUENCE [LARGE SCALE GENOMIC DNA]</scope>
    <source>
        <strain evidence="12 13">NBRC12680</strain>
    </source>
</reference>
<accession>A0A402DVD1</accession>
<protein>
    <recommendedName>
        <fullName evidence="3">tRNA threonylcarbamoyladenosine biosynthesis protein TsaE</fullName>
    </recommendedName>
    <alternativeName>
        <fullName evidence="11">t(6)A37 threonylcarbamoyladenosine biosynthesis protein TsaE</fullName>
    </alternativeName>
</protein>
<dbReference type="GO" id="GO:0002949">
    <property type="term" value="P:tRNA threonylcarbamoyladenosine modification"/>
    <property type="evidence" value="ECO:0007669"/>
    <property type="project" value="InterPro"/>
</dbReference>
<keyword evidence="13" id="KW-1185">Reference proteome</keyword>
<keyword evidence="5" id="KW-0819">tRNA processing</keyword>
<evidence type="ECO:0000256" key="5">
    <source>
        <dbReference type="ARBA" id="ARBA00022694"/>
    </source>
</evidence>
<dbReference type="GO" id="GO:0046872">
    <property type="term" value="F:metal ion binding"/>
    <property type="evidence" value="ECO:0007669"/>
    <property type="project" value="UniProtKB-KW"/>
</dbReference>
<dbReference type="AlphaFoldDB" id="A0A402DVD1"/>
<comment type="caution">
    <text evidence="12">The sequence shown here is derived from an EMBL/GenBank/DDBJ whole genome shotgun (WGS) entry which is preliminary data.</text>
</comment>
<dbReference type="Gene3D" id="3.40.50.300">
    <property type="entry name" value="P-loop containing nucleotide triphosphate hydrolases"/>
    <property type="match status" value="1"/>
</dbReference>
<name>A0A402DVD1_9CELL</name>
<evidence type="ECO:0000256" key="9">
    <source>
        <dbReference type="ARBA" id="ARBA00022842"/>
    </source>
</evidence>
<evidence type="ECO:0000256" key="1">
    <source>
        <dbReference type="ARBA" id="ARBA00004496"/>
    </source>
</evidence>
<dbReference type="EMBL" id="BIMR01000304">
    <property type="protein sequence ID" value="GCE78077.1"/>
    <property type="molecule type" value="Genomic_DNA"/>
</dbReference>
<dbReference type="InterPro" id="IPR027417">
    <property type="entry name" value="P-loop_NTPase"/>
</dbReference>
<comment type="similarity">
    <text evidence="2">Belongs to the TsaE family.</text>
</comment>
<dbReference type="PANTHER" id="PTHR33540:SF2">
    <property type="entry name" value="TRNA THREONYLCARBAMOYLADENOSINE BIOSYNTHESIS PROTEIN TSAE"/>
    <property type="match status" value="1"/>
</dbReference>
<evidence type="ECO:0000256" key="7">
    <source>
        <dbReference type="ARBA" id="ARBA00022741"/>
    </source>
</evidence>
<evidence type="ECO:0000256" key="10">
    <source>
        <dbReference type="ARBA" id="ARBA00024908"/>
    </source>
</evidence>
<comment type="function">
    <text evidence="10">Required for the formation of a threonylcarbamoyl group on adenosine at position 37 (t(6)A37) in tRNAs that read codons beginning with adenine. Is involved in the transfer of the threonylcarbamoyl moiety of threonylcarbamoyl-AMP (TC-AMP) to the N6 group of A37, together with TsaD and TsaB. TsaE seems to play an indirect role in the t(6)A biosynthesis pathway, possibly in regulating the core enzymatic function of TsaD.</text>
</comment>
<dbReference type="Pfam" id="PF02367">
    <property type="entry name" value="TsaE"/>
    <property type="match status" value="1"/>
</dbReference>
<evidence type="ECO:0000313" key="13">
    <source>
        <dbReference type="Proteomes" id="UP000289954"/>
    </source>
</evidence>
<keyword evidence="9" id="KW-0460">Magnesium</keyword>
<keyword evidence="4" id="KW-0963">Cytoplasm</keyword>
<dbReference type="Proteomes" id="UP000289954">
    <property type="component" value="Unassembled WGS sequence"/>
</dbReference>